<keyword evidence="4" id="KW-0808">Transferase</keyword>
<dbReference type="Proteomes" id="UP000046395">
    <property type="component" value="Unassembled WGS sequence"/>
</dbReference>
<dbReference type="SMART" id="SM00291">
    <property type="entry name" value="ZnF_ZZ"/>
    <property type="match status" value="1"/>
</dbReference>
<keyword evidence="7" id="KW-0862">Zinc</keyword>
<evidence type="ECO:0000256" key="4">
    <source>
        <dbReference type="ARBA" id="ARBA00022679"/>
    </source>
</evidence>
<evidence type="ECO:0000256" key="6">
    <source>
        <dbReference type="ARBA" id="ARBA00022771"/>
    </source>
</evidence>
<dbReference type="GO" id="GO:0008270">
    <property type="term" value="F:zinc ion binding"/>
    <property type="evidence" value="ECO:0007669"/>
    <property type="project" value="UniProtKB-KW"/>
</dbReference>
<dbReference type="CDD" id="cd02338">
    <property type="entry name" value="ZZ_PCMF_like"/>
    <property type="match status" value="1"/>
</dbReference>
<dbReference type="InterPro" id="IPR000433">
    <property type="entry name" value="Znf_ZZ"/>
</dbReference>
<dbReference type="PROSITE" id="PS50135">
    <property type="entry name" value="ZF_ZZ_2"/>
    <property type="match status" value="1"/>
</dbReference>
<dbReference type="Gene3D" id="3.30.60.90">
    <property type="match status" value="1"/>
</dbReference>
<dbReference type="STRING" id="70415.A0A5S6QGK8"/>
<feature type="compositionally biased region" description="Polar residues" evidence="9">
    <location>
        <begin position="173"/>
        <end position="182"/>
    </location>
</feature>
<dbReference type="GO" id="GO:0010646">
    <property type="term" value="P:regulation of cell communication"/>
    <property type="evidence" value="ECO:0007669"/>
    <property type="project" value="UniProtKB-ARBA"/>
</dbReference>
<protein>
    <recommendedName>
        <fullName evidence="3">RING-type E3 ubiquitin transferase</fullName>
        <ecNumber evidence="3">2.3.2.27</ecNumber>
    </recommendedName>
</protein>
<feature type="compositionally biased region" description="Low complexity" evidence="9">
    <location>
        <begin position="156"/>
        <end position="166"/>
    </location>
</feature>
<evidence type="ECO:0000313" key="12">
    <source>
        <dbReference type="WBParaSite" id="TMUE_2000006167.1"/>
    </source>
</evidence>
<evidence type="ECO:0000259" key="10">
    <source>
        <dbReference type="PROSITE" id="PS50135"/>
    </source>
</evidence>
<dbReference type="InterPro" id="IPR050774">
    <property type="entry name" value="KCMF1/Dystrophin"/>
</dbReference>
<dbReference type="InterPro" id="IPR008598">
    <property type="entry name" value="Di19_Zn-bd"/>
</dbReference>
<comment type="similarity">
    <text evidence="2">Belongs to the KCMF1 family.</text>
</comment>
<dbReference type="WBParaSite" id="TMUE_2000006329.1">
    <property type="protein sequence ID" value="TMUE_2000006329.1"/>
    <property type="gene ID" value="WBGene00287963"/>
</dbReference>
<evidence type="ECO:0000256" key="2">
    <source>
        <dbReference type="ARBA" id="ARBA00010938"/>
    </source>
</evidence>
<evidence type="ECO:0000256" key="5">
    <source>
        <dbReference type="ARBA" id="ARBA00022723"/>
    </source>
</evidence>
<dbReference type="PANTHER" id="PTHR12268">
    <property type="entry name" value="E3 UBIQUITIN-PROTEIN LIGASE KCMF1"/>
    <property type="match status" value="1"/>
</dbReference>
<evidence type="ECO:0000313" key="11">
    <source>
        <dbReference type="Proteomes" id="UP000046395"/>
    </source>
</evidence>
<dbReference type="InterPro" id="IPR043145">
    <property type="entry name" value="Znf_ZZ_sf"/>
</dbReference>
<accession>A0A5S6QGK8</accession>
<dbReference type="SUPFAM" id="SSF57850">
    <property type="entry name" value="RING/U-box"/>
    <property type="match status" value="1"/>
</dbReference>
<keyword evidence="6 8" id="KW-0863">Zinc-finger</keyword>
<feature type="region of interest" description="Disordered" evidence="9">
    <location>
        <begin position="143"/>
        <end position="182"/>
    </location>
</feature>
<dbReference type="PROSITE" id="PS01357">
    <property type="entry name" value="ZF_ZZ_1"/>
    <property type="match status" value="1"/>
</dbReference>
<feature type="domain" description="ZZ-type" evidence="10">
    <location>
        <begin position="7"/>
        <end position="63"/>
    </location>
</feature>
<keyword evidence="5" id="KW-0479">Metal-binding</keyword>
<dbReference type="EC" id="2.3.2.27" evidence="3"/>
<comment type="catalytic activity">
    <reaction evidence="1">
        <text>S-ubiquitinyl-[E2 ubiquitin-conjugating enzyme]-L-cysteine + [acceptor protein]-L-lysine = [E2 ubiquitin-conjugating enzyme]-L-cysteine + N(6)-ubiquitinyl-[acceptor protein]-L-lysine.</text>
        <dbReference type="EC" id="2.3.2.27"/>
    </reaction>
</comment>
<dbReference type="GO" id="GO:0045202">
    <property type="term" value="C:synapse"/>
    <property type="evidence" value="ECO:0007669"/>
    <property type="project" value="GOC"/>
</dbReference>
<evidence type="ECO:0000256" key="7">
    <source>
        <dbReference type="ARBA" id="ARBA00022833"/>
    </source>
</evidence>
<feature type="compositionally biased region" description="Basic and acidic residues" evidence="9">
    <location>
        <begin position="143"/>
        <end position="153"/>
    </location>
</feature>
<sequence>MSRSNVHDGVSCDSCGRDNFSGRRMKCLKCFDFDLCESCYIDGFRTERHLADHPMQCILTREDYDLLFSGDGAENPYMPRSFTCPHCGEMGYTESTLCEHVLLEHGDFSSAVMCPICASTQNADANLMTEDLVTHISIEHSRLDYAQTEEGRPSRRSGNSRGGQSRASRRLGHQSTQQNNTARDGDAIAGLMSELISHLGGLRRAGTALTSTMNHIQQLQQQISRQTASKRTAAATDGGQSNGATPSAPPSSVFKFPIVHCDDPCSTWCEIFENEEENKESFTQNAPALEPNDQQLVGRKARFGNVSAVRVLCNMLELPREASSSSKTSIHAHVLRKHKSEGDLAVCAFP</sequence>
<keyword evidence="11" id="KW-1185">Reference proteome</keyword>
<dbReference type="Pfam" id="PF00569">
    <property type="entry name" value="ZZ"/>
    <property type="match status" value="1"/>
</dbReference>
<evidence type="ECO:0000313" key="13">
    <source>
        <dbReference type="WBParaSite" id="TMUE_2000006329.1"/>
    </source>
</evidence>
<dbReference type="GO" id="GO:0005886">
    <property type="term" value="C:plasma membrane"/>
    <property type="evidence" value="ECO:0007669"/>
    <property type="project" value="TreeGrafter"/>
</dbReference>
<organism evidence="11 13">
    <name type="scientific">Trichuris muris</name>
    <name type="common">Mouse whipworm</name>
    <dbReference type="NCBI Taxonomy" id="70415"/>
    <lineage>
        <taxon>Eukaryota</taxon>
        <taxon>Metazoa</taxon>
        <taxon>Ecdysozoa</taxon>
        <taxon>Nematoda</taxon>
        <taxon>Enoplea</taxon>
        <taxon>Dorylaimia</taxon>
        <taxon>Trichinellida</taxon>
        <taxon>Trichuridae</taxon>
        <taxon>Trichuris</taxon>
    </lineage>
</organism>
<reference evidence="11" key="1">
    <citation type="submission" date="2013-11" db="EMBL/GenBank/DDBJ databases">
        <authorList>
            <person name="Aslett M."/>
        </authorList>
    </citation>
    <scope>NUCLEOTIDE SEQUENCE [LARGE SCALE GENOMIC DNA]</scope>
    <source>
        <strain evidence="11">Edinburgh</strain>
    </source>
</reference>
<feature type="region of interest" description="Disordered" evidence="9">
    <location>
        <begin position="219"/>
        <end position="250"/>
    </location>
</feature>
<evidence type="ECO:0000256" key="3">
    <source>
        <dbReference type="ARBA" id="ARBA00012483"/>
    </source>
</evidence>
<proteinExistence type="inferred from homology"/>
<reference evidence="11" key="2">
    <citation type="submission" date="2014-03" db="EMBL/GenBank/DDBJ databases">
        <title>The whipworm genome and dual-species transcriptomics of an intimate host-pathogen interaction.</title>
        <authorList>
            <person name="Foth B.J."/>
            <person name="Tsai I.J."/>
            <person name="Reid A.J."/>
            <person name="Bancroft A.J."/>
            <person name="Nichol S."/>
            <person name="Tracey A."/>
            <person name="Holroyd N."/>
            <person name="Cotton J.A."/>
            <person name="Stanley E.J."/>
            <person name="Zarowiecki M."/>
            <person name="Liu J.Z."/>
            <person name="Huckvale T."/>
            <person name="Cooper P.J."/>
            <person name="Grencis R.K."/>
            <person name="Berriman M."/>
        </authorList>
    </citation>
    <scope>NUCLEOTIDE SEQUENCE [LARGE SCALE GENOMIC DNA]</scope>
    <source>
        <strain evidence="11">Edinburgh</strain>
    </source>
</reference>
<evidence type="ECO:0000256" key="9">
    <source>
        <dbReference type="SAM" id="MobiDB-lite"/>
    </source>
</evidence>
<evidence type="ECO:0000256" key="1">
    <source>
        <dbReference type="ARBA" id="ARBA00000900"/>
    </source>
</evidence>
<dbReference type="PANTHER" id="PTHR12268:SF13">
    <property type="entry name" value="E3 UBIQUITIN-PROTEIN LIGASE KCMF1"/>
    <property type="match status" value="1"/>
</dbReference>
<evidence type="ECO:0000256" key="8">
    <source>
        <dbReference type="PROSITE-ProRule" id="PRU00228"/>
    </source>
</evidence>
<reference evidence="12 13" key="3">
    <citation type="submission" date="2019-12" db="UniProtKB">
        <authorList>
            <consortium name="WormBaseParasite"/>
        </authorList>
    </citation>
    <scope>IDENTIFICATION</scope>
</reference>
<dbReference type="AlphaFoldDB" id="A0A5S6QGK8"/>
<dbReference type="GO" id="GO:0061630">
    <property type="term" value="F:ubiquitin protein ligase activity"/>
    <property type="evidence" value="ECO:0007669"/>
    <property type="project" value="UniProtKB-EC"/>
</dbReference>
<dbReference type="WBParaSite" id="TMUE_2000006167.1">
    <property type="protein sequence ID" value="TMUE_2000006167.1"/>
    <property type="gene ID" value="WBGene00299497"/>
</dbReference>
<dbReference type="GO" id="GO:0023051">
    <property type="term" value="P:regulation of signaling"/>
    <property type="evidence" value="ECO:0007669"/>
    <property type="project" value="UniProtKB-ARBA"/>
</dbReference>
<name>A0A5S6QGK8_TRIMR</name>
<dbReference type="GO" id="GO:0099536">
    <property type="term" value="P:synaptic signaling"/>
    <property type="evidence" value="ECO:0007669"/>
    <property type="project" value="TreeGrafter"/>
</dbReference>
<dbReference type="Pfam" id="PF05605">
    <property type="entry name" value="zf-Di19"/>
    <property type="match status" value="1"/>
</dbReference>